<reference evidence="2 3" key="1">
    <citation type="submission" date="2016-07" db="EMBL/GenBank/DDBJ databases">
        <title>Pervasive Adenine N6-methylation of Active Genes in Fungi.</title>
        <authorList>
            <consortium name="DOE Joint Genome Institute"/>
            <person name="Mondo S.J."/>
            <person name="Dannebaum R.O."/>
            <person name="Kuo R.C."/>
            <person name="Labutti K."/>
            <person name="Haridas S."/>
            <person name="Kuo A."/>
            <person name="Salamov A."/>
            <person name="Ahrendt S.R."/>
            <person name="Lipzen A."/>
            <person name="Sullivan W."/>
            <person name="Andreopoulos W.B."/>
            <person name="Clum A."/>
            <person name="Lindquist E."/>
            <person name="Daum C."/>
            <person name="Ramamoorthy G.K."/>
            <person name="Gryganskyi A."/>
            <person name="Culley D."/>
            <person name="Magnuson J.K."/>
            <person name="James T.Y."/>
            <person name="O'Malley M.A."/>
            <person name="Stajich J.E."/>
            <person name="Spatafora J.W."/>
            <person name="Visel A."/>
            <person name="Grigoriev I.V."/>
        </authorList>
    </citation>
    <scope>NUCLEOTIDE SEQUENCE [LARGE SCALE GENOMIC DNA]</scope>
    <source>
        <strain evidence="2 3">ATCC 12442</strain>
    </source>
</reference>
<evidence type="ECO:0000256" key="1">
    <source>
        <dbReference type="SAM" id="MobiDB-lite"/>
    </source>
</evidence>
<accession>A0A1Y1VZY0</accession>
<proteinExistence type="predicted"/>
<organism evidence="2 3">
    <name type="scientific">Linderina pennispora</name>
    <dbReference type="NCBI Taxonomy" id="61395"/>
    <lineage>
        <taxon>Eukaryota</taxon>
        <taxon>Fungi</taxon>
        <taxon>Fungi incertae sedis</taxon>
        <taxon>Zoopagomycota</taxon>
        <taxon>Kickxellomycotina</taxon>
        <taxon>Kickxellomycetes</taxon>
        <taxon>Kickxellales</taxon>
        <taxon>Kickxellaceae</taxon>
        <taxon>Linderina</taxon>
    </lineage>
</organism>
<sequence length="127" mass="14312">MCDFIPIFILFGSYNSVRSLGSEAFACPRCHNPAIHTISRRSWLTVFFVPVCPISSRKTLYHCTICSWEGIPMAVTRLLLLLLLLLLLRSNHHRHHKQKHKHQPEKKRPAPAPASGTSTSASTSIPE</sequence>
<evidence type="ECO:0000313" key="3">
    <source>
        <dbReference type="Proteomes" id="UP000193922"/>
    </source>
</evidence>
<evidence type="ECO:0000313" key="2">
    <source>
        <dbReference type="EMBL" id="ORX66821.1"/>
    </source>
</evidence>
<dbReference type="RefSeq" id="XP_040740780.1">
    <property type="nucleotide sequence ID" value="XM_040891860.1"/>
</dbReference>
<comment type="caution">
    <text evidence="2">The sequence shown here is derived from an EMBL/GenBank/DDBJ whole genome shotgun (WGS) entry which is preliminary data.</text>
</comment>
<dbReference type="STRING" id="61395.A0A1Y1VZY0"/>
<feature type="compositionally biased region" description="Low complexity" evidence="1">
    <location>
        <begin position="113"/>
        <end position="127"/>
    </location>
</feature>
<gene>
    <name evidence="2" type="ORF">DL89DRAFT_60525</name>
</gene>
<dbReference type="OrthoDB" id="5545479at2759"/>
<dbReference type="AlphaFoldDB" id="A0A1Y1VZY0"/>
<dbReference type="PANTHER" id="PTHR28139:SF1">
    <property type="entry name" value="UPF0768 PROTEIN YBL029C-A"/>
    <property type="match status" value="1"/>
</dbReference>
<name>A0A1Y1VZY0_9FUNG</name>
<dbReference type="GeneID" id="63808508"/>
<dbReference type="EMBL" id="MCFD01000014">
    <property type="protein sequence ID" value="ORX66821.1"/>
    <property type="molecule type" value="Genomic_DNA"/>
</dbReference>
<protein>
    <recommendedName>
        <fullName evidence="4">Zinc-ribbon 15 domain-containing protein</fullName>
    </recommendedName>
</protein>
<dbReference type="PANTHER" id="PTHR28139">
    <property type="entry name" value="UPF0768 PROTEIN YBL029C-A"/>
    <property type="match status" value="1"/>
</dbReference>
<feature type="region of interest" description="Disordered" evidence="1">
    <location>
        <begin position="94"/>
        <end position="127"/>
    </location>
</feature>
<keyword evidence="3" id="KW-1185">Reference proteome</keyword>
<feature type="compositionally biased region" description="Basic residues" evidence="1">
    <location>
        <begin position="94"/>
        <end position="105"/>
    </location>
</feature>
<dbReference type="Proteomes" id="UP000193922">
    <property type="component" value="Unassembled WGS sequence"/>
</dbReference>
<evidence type="ECO:0008006" key="4">
    <source>
        <dbReference type="Google" id="ProtNLM"/>
    </source>
</evidence>